<dbReference type="SMART" id="SM00110">
    <property type="entry name" value="C1Q"/>
    <property type="match status" value="1"/>
</dbReference>
<keyword evidence="3" id="KW-0732">Signal</keyword>
<keyword evidence="5" id="KW-1185">Reference proteome</keyword>
<name>A0A8B8D070_CRAVI</name>
<dbReference type="Pfam" id="PF00386">
    <property type="entry name" value="C1q"/>
    <property type="match status" value="1"/>
</dbReference>
<dbReference type="KEGG" id="cvn:111123094"/>
<keyword evidence="2" id="KW-0964">Secreted</keyword>
<feature type="domain" description="C1q" evidence="4">
    <location>
        <begin position="35"/>
        <end position="170"/>
    </location>
</feature>
<evidence type="ECO:0000313" key="6">
    <source>
        <dbReference type="RefSeq" id="XP_022320899.1"/>
    </source>
</evidence>
<dbReference type="PRINTS" id="PR00007">
    <property type="entry name" value="COMPLEMNTC1Q"/>
</dbReference>
<organism evidence="5 6">
    <name type="scientific">Crassostrea virginica</name>
    <name type="common">Eastern oyster</name>
    <dbReference type="NCBI Taxonomy" id="6565"/>
    <lineage>
        <taxon>Eukaryota</taxon>
        <taxon>Metazoa</taxon>
        <taxon>Spiralia</taxon>
        <taxon>Lophotrochozoa</taxon>
        <taxon>Mollusca</taxon>
        <taxon>Bivalvia</taxon>
        <taxon>Autobranchia</taxon>
        <taxon>Pteriomorphia</taxon>
        <taxon>Ostreida</taxon>
        <taxon>Ostreoidea</taxon>
        <taxon>Ostreidae</taxon>
        <taxon>Crassostrea</taxon>
    </lineage>
</organism>
<dbReference type="PANTHER" id="PTHR22923">
    <property type="entry name" value="CEREBELLIN-RELATED"/>
    <property type="match status" value="1"/>
</dbReference>
<proteinExistence type="predicted"/>
<evidence type="ECO:0000256" key="2">
    <source>
        <dbReference type="ARBA" id="ARBA00022525"/>
    </source>
</evidence>
<dbReference type="SUPFAM" id="SSF49842">
    <property type="entry name" value="TNF-like"/>
    <property type="match status" value="1"/>
</dbReference>
<accession>A0A8B8D070</accession>
<dbReference type="GO" id="GO:0005576">
    <property type="term" value="C:extracellular region"/>
    <property type="evidence" value="ECO:0007669"/>
    <property type="project" value="UniProtKB-SubCell"/>
</dbReference>
<dbReference type="PANTHER" id="PTHR22923:SF116">
    <property type="entry name" value="C1Q DOMAIN-CONTAINING PROTEIN"/>
    <property type="match status" value="1"/>
</dbReference>
<protein>
    <submittedName>
        <fullName evidence="6">Cerebellin-3-like</fullName>
    </submittedName>
</protein>
<dbReference type="InterPro" id="IPR050822">
    <property type="entry name" value="Cerebellin_Synaptic_Org"/>
</dbReference>
<sequence length="170" mass="19275">MLKYSQVRRQAHLLVVLMHIQMFVRKRSIHQNQTSHDEPISFYAYMSAPMNNLGGHHTLIFNVIKTNQGQGLSRTTGVFRAPQSGIYVFTWTIRVFNHSIRCVELIVNGQPVGALVAHTDGTYNNMDSTTVVIHVNEGEDVFLRTMMQYNKGGIFSDSYGYSSFAGWKLS</sequence>
<evidence type="ECO:0000313" key="5">
    <source>
        <dbReference type="Proteomes" id="UP000694844"/>
    </source>
</evidence>
<dbReference type="InterPro" id="IPR001073">
    <property type="entry name" value="C1q_dom"/>
</dbReference>
<evidence type="ECO:0000256" key="1">
    <source>
        <dbReference type="ARBA" id="ARBA00004613"/>
    </source>
</evidence>
<dbReference type="Proteomes" id="UP000694844">
    <property type="component" value="Chromosome 3"/>
</dbReference>
<dbReference type="OrthoDB" id="6062033at2759"/>
<dbReference type="AlphaFoldDB" id="A0A8B8D070"/>
<dbReference type="PROSITE" id="PS50871">
    <property type="entry name" value="C1Q"/>
    <property type="match status" value="1"/>
</dbReference>
<gene>
    <name evidence="6" type="primary">LOC111123094</name>
</gene>
<dbReference type="RefSeq" id="XP_022320899.1">
    <property type="nucleotide sequence ID" value="XM_022465191.1"/>
</dbReference>
<dbReference type="GeneID" id="111123094"/>
<comment type="subcellular location">
    <subcellularLocation>
        <location evidence="1">Secreted</location>
    </subcellularLocation>
</comment>
<reference evidence="6" key="1">
    <citation type="submission" date="2025-08" db="UniProtKB">
        <authorList>
            <consortium name="RefSeq"/>
        </authorList>
    </citation>
    <scope>IDENTIFICATION</scope>
    <source>
        <tissue evidence="6">Whole sample</tissue>
    </source>
</reference>
<evidence type="ECO:0000259" key="4">
    <source>
        <dbReference type="PROSITE" id="PS50871"/>
    </source>
</evidence>
<dbReference type="Gene3D" id="2.60.120.40">
    <property type="match status" value="1"/>
</dbReference>
<evidence type="ECO:0000256" key="3">
    <source>
        <dbReference type="ARBA" id="ARBA00022729"/>
    </source>
</evidence>
<dbReference type="InterPro" id="IPR008983">
    <property type="entry name" value="Tumour_necrosis_fac-like_dom"/>
</dbReference>